<dbReference type="Gene3D" id="3.40.390.10">
    <property type="entry name" value="Collagenase (Catalytic Domain)"/>
    <property type="match status" value="1"/>
</dbReference>
<name>A0A6A6BG60_9PEZI</name>
<organism evidence="1 2">
    <name type="scientific">Aplosporella prunicola CBS 121167</name>
    <dbReference type="NCBI Taxonomy" id="1176127"/>
    <lineage>
        <taxon>Eukaryota</taxon>
        <taxon>Fungi</taxon>
        <taxon>Dikarya</taxon>
        <taxon>Ascomycota</taxon>
        <taxon>Pezizomycotina</taxon>
        <taxon>Dothideomycetes</taxon>
        <taxon>Dothideomycetes incertae sedis</taxon>
        <taxon>Botryosphaeriales</taxon>
        <taxon>Aplosporellaceae</taxon>
        <taxon>Aplosporella</taxon>
    </lineage>
</organism>
<dbReference type="Proteomes" id="UP000799438">
    <property type="component" value="Unassembled WGS sequence"/>
</dbReference>
<dbReference type="EMBL" id="ML995485">
    <property type="protein sequence ID" value="KAF2142275.1"/>
    <property type="molecule type" value="Genomic_DNA"/>
</dbReference>
<gene>
    <name evidence="1" type="ORF">K452DRAFT_308638</name>
</gene>
<accession>A0A6A6BG60</accession>
<protein>
    <recommendedName>
        <fullName evidence="3">Lysine-specific metallo-endopeptidase domain-containing protein</fullName>
    </recommendedName>
</protein>
<reference evidence="1" key="1">
    <citation type="journal article" date="2020" name="Stud. Mycol.">
        <title>101 Dothideomycetes genomes: a test case for predicting lifestyles and emergence of pathogens.</title>
        <authorList>
            <person name="Haridas S."/>
            <person name="Albert R."/>
            <person name="Binder M."/>
            <person name="Bloem J."/>
            <person name="Labutti K."/>
            <person name="Salamov A."/>
            <person name="Andreopoulos B."/>
            <person name="Baker S."/>
            <person name="Barry K."/>
            <person name="Bills G."/>
            <person name="Bluhm B."/>
            <person name="Cannon C."/>
            <person name="Castanera R."/>
            <person name="Culley D."/>
            <person name="Daum C."/>
            <person name="Ezra D."/>
            <person name="Gonzalez J."/>
            <person name="Henrissat B."/>
            <person name="Kuo A."/>
            <person name="Liang C."/>
            <person name="Lipzen A."/>
            <person name="Lutzoni F."/>
            <person name="Magnuson J."/>
            <person name="Mondo S."/>
            <person name="Nolan M."/>
            <person name="Ohm R."/>
            <person name="Pangilinan J."/>
            <person name="Park H.-J."/>
            <person name="Ramirez L."/>
            <person name="Alfaro M."/>
            <person name="Sun H."/>
            <person name="Tritt A."/>
            <person name="Yoshinaga Y."/>
            <person name="Zwiers L.-H."/>
            <person name="Turgeon B."/>
            <person name="Goodwin S."/>
            <person name="Spatafora J."/>
            <person name="Crous P."/>
            <person name="Grigoriev I."/>
        </authorList>
    </citation>
    <scope>NUCLEOTIDE SEQUENCE</scope>
    <source>
        <strain evidence="1">CBS 121167</strain>
    </source>
</reference>
<evidence type="ECO:0008006" key="3">
    <source>
        <dbReference type="Google" id="ProtNLM"/>
    </source>
</evidence>
<proteinExistence type="predicted"/>
<evidence type="ECO:0000313" key="1">
    <source>
        <dbReference type="EMBL" id="KAF2142275.1"/>
    </source>
</evidence>
<sequence length="134" mass="15164">MMSFAMVLWHELMHINIIGYNAVEPYVMKNAGEFMHLATLSSIEDLTTYEKKKVKNGSKEEEKDVPTLYYGPLNTRKLATGPNAKQAIMNADNHAWFATELYFTVMCKKKFKPPVNNINVPAAVCGKKEGCEIM</sequence>
<dbReference type="GeneID" id="54300671"/>
<keyword evidence="2" id="KW-1185">Reference proteome</keyword>
<dbReference type="OrthoDB" id="5357726at2759"/>
<dbReference type="RefSeq" id="XP_033397987.1">
    <property type="nucleotide sequence ID" value="XM_033543174.1"/>
</dbReference>
<dbReference type="AlphaFoldDB" id="A0A6A6BG60"/>
<evidence type="ECO:0000313" key="2">
    <source>
        <dbReference type="Proteomes" id="UP000799438"/>
    </source>
</evidence>
<dbReference type="GO" id="GO:0008237">
    <property type="term" value="F:metallopeptidase activity"/>
    <property type="evidence" value="ECO:0007669"/>
    <property type="project" value="InterPro"/>
</dbReference>
<dbReference type="InterPro" id="IPR024079">
    <property type="entry name" value="MetalloPept_cat_dom_sf"/>
</dbReference>